<dbReference type="CAZy" id="PL12">
    <property type="family name" value="Polysaccharide Lyase Family 12"/>
</dbReference>
<evidence type="ECO:0000256" key="3">
    <source>
        <dbReference type="ARBA" id="ARBA00022764"/>
    </source>
</evidence>
<dbReference type="EMBL" id="CP000259">
    <property type="protein sequence ID" value="ABF31697.1"/>
    <property type="molecule type" value="Genomic_DNA"/>
</dbReference>
<sequence length="641" mass="73960">MERKRPMSLAFARFKETVNPDFCRNYLLDYQTDSYADQKRIADLLLTNTFLFEDNWDMEPCHIPYHLDPITWQEAVTDDPEWNFMLNRQTYLQTLILVYLVERDERYLLKAKSFILNWIESAIPLDPKGLATRTLDTGIRCFAWVKCLIYLNLFDALTKQEERLILASLEKQLHFLHANYLDKYSLSNWGILQTTAILLADAYFGSNLDIAAATAFARKELTQQIALQILEDGSQFEQSTMYHVEVLKALLELTALVPDYLPQLRPTLLAMSDYLLKMTGPDHKQIPLGDSDFTDTRDILTLAATILEEPHLKAAAFPTLDIDSLLLLGEKGVHIFEQLPVQTLPTFAHHFEHSGHITINQENYYLFFKNGPIGSSHTHSDQNSICLYYKGQPLFCDAGRYTYKEEPLRYALKSASHHSTAFLEEQLPEQIDSSWAYLSYPKSNYCHLRQNGHIYFIDGSYQTQFSDRNNYQHDRQILILPPGIFLIIDTIQAQGNHCLVSQFILDNHLEVKTDHLSDLRLISDCPFTIEETILSKKYNQYLTSHKLIKRKPFKDKGCTSTLLVPDDTKVTPLTPLQTGKRNPIETALSWHLKGKQFDYSICVLQEDLIKGEKLVLLNGHKIRGKVVVINHITNEIIRLKH</sequence>
<protein>
    <submittedName>
        <fullName evidence="7">Oligohyaluronate lyase</fullName>
        <ecNumber evidence="7">4.2.2.-</ecNumber>
    </submittedName>
</protein>
<proteinExistence type="predicted"/>
<reference evidence="7 8" key="1">
    <citation type="journal article" date="2006" name="Proc. Natl. Acad. Sci. U.S.A.">
        <title>Molecular genetic anatomy of inter- and intraserotype variation in the human bacterial pathogen group A Streptococcus.</title>
        <authorList>
            <person name="Beres S.B."/>
            <person name="Richter E.W."/>
            <person name="Nagiec M.J."/>
            <person name="Sumby P."/>
            <person name="Porcella S.F."/>
            <person name="DeLeo F.R."/>
            <person name="Musser J.M."/>
        </authorList>
    </citation>
    <scope>NUCLEOTIDE SEQUENCE [LARGE SCALE GENOMIC DNA]</scope>
    <source>
        <strain evidence="7 8">MGAS9429</strain>
    </source>
</reference>
<dbReference type="KEGG" id="spk:MGAS9429_Spy0509"/>
<name>Q1JMQ2_STRPC</name>
<feature type="domain" description="Heparin-sulfate lyase N-terminal" evidence="6">
    <location>
        <begin position="36"/>
        <end position="295"/>
    </location>
</feature>
<evidence type="ECO:0000313" key="7">
    <source>
        <dbReference type="EMBL" id="ABF31697.1"/>
    </source>
</evidence>
<accession>Q1JMQ2</accession>
<dbReference type="InterPro" id="IPR031680">
    <property type="entry name" value="Hepar_II_III_N"/>
</dbReference>
<evidence type="ECO:0000256" key="4">
    <source>
        <dbReference type="ARBA" id="ARBA00023239"/>
    </source>
</evidence>
<dbReference type="EC" id="4.2.2.-" evidence="7"/>
<gene>
    <name evidence="7" type="ordered locus">MGAS9429_Spy0509</name>
</gene>
<dbReference type="PANTHER" id="PTHR39210">
    <property type="entry name" value="HEPARIN-SULFATE LYASE"/>
    <property type="match status" value="1"/>
</dbReference>
<organism evidence="7 8">
    <name type="scientific">Streptococcus pyogenes serotype M12 (strain MGAS9429)</name>
    <dbReference type="NCBI Taxonomy" id="370551"/>
    <lineage>
        <taxon>Bacteria</taxon>
        <taxon>Bacillati</taxon>
        <taxon>Bacillota</taxon>
        <taxon>Bacilli</taxon>
        <taxon>Lactobacillales</taxon>
        <taxon>Streptococcaceae</taxon>
        <taxon>Streptococcus</taxon>
    </lineage>
</organism>
<evidence type="ECO:0000259" key="5">
    <source>
        <dbReference type="Pfam" id="PF07940"/>
    </source>
</evidence>
<dbReference type="GO" id="GO:0042597">
    <property type="term" value="C:periplasmic space"/>
    <property type="evidence" value="ECO:0007669"/>
    <property type="project" value="UniProtKB-SubCell"/>
</dbReference>
<dbReference type="GO" id="GO:0016829">
    <property type="term" value="F:lyase activity"/>
    <property type="evidence" value="ECO:0007669"/>
    <property type="project" value="UniProtKB-KW"/>
</dbReference>
<dbReference type="InterPro" id="IPR012480">
    <property type="entry name" value="Hepar_II_III_C"/>
</dbReference>
<dbReference type="Gene3D" id="1.50.10.100">
    <property type="entry name" value="Chondroitin AC/alginate lyase"/>
    <property type="match status" value="1"/>
</dbReference>
<dbReference type="InterPro" id="IPR008929">
    <property type="entry name" value="Chondroitin_lyas"/>
</dbReference>
<evidence type="ECO:0000256" key="1">
    <source>
        <dbReference type="ARBA" id="ARBA00004418"/>
    </source>
</evidence>
<feature type="domain" description="Heparinase II/III-like C-terminal" evidence="5">
    <location>
        <begin position="348"/>
        <end position="514"/>
    </location>
</feature>
<dbReference type="Pfam" id="PF07940">
    <property type="entry name" value="Hepar_II_III_C"/>
    <property type="match status" value="1"/>
</dbReference>
<dbReference type="HOGENOM" id="CLU_013047_2_0_9"/>
<evidence type="ECO:0000313" key="8">
    <source>
        <dbReference type="Proteomes" id="UP000002433"/>
    </source>
</evidence>
<dbReference type="Pfam" id="PF16889">
    <property type="entry name" value="Hepar_II_III_N"/>
    <property type="match status" value="1"/>
</dbReference>
<keyword evidence="2" id="KW-0732">Signal</keyword>
<evidence type="ECO:0000259" key="6">
    <source>
        <dbReference type="Pfam" id="PF16889"/>
    </source>
</evidence>
<keyword evidence="4 7" id="KW-0456">Lyase</keyword>
<dbReference type="PANTHER" id="PTHR39210:SF1">
    <property type="entry name" value="HEPARIN-SULFATE LYASE"/>
    <property type="match status" value="1"/>
</dbReference>
<evidence type="ECO:0000256" key="2">
    <source>
        <dbReference type="ARBA" id="ARBA00022729"/>
    </source>
</evidence>
<dbReference type="SUPFAM" id="SSF48230">
    <property type="entry name" value="Chondroitin AC/alginate lyase"/>
    <property type="match status" value="1"/>
</dbReference>
<dbReference type="Proteomes" id="UP000002433">
    <property type="component" value="Chromosome"/>
</dbReference>
<dbReference type="Gene3D" id="2.70.98.70">
    <property type="match status" value="1"/>
</dbReference>
<dbReference type="AlphaFoldDB" id="Q1JMQ2"/>
<keyword evidence="3" id="KW-0574">Periplasm</keyword>
<comment type="subcellular location">
    <subcellularLocation>
        <location evidence="1">Periplasm</location>
    </subcellularLocation>
</comment>